<dbReference type="STRING" id="336566.ABB30_09320"/>
<gene>
    <name evidence="9" type="ORF">ABB30_09320</name>
</gene>
<keyword evidence="4" id="KW-0677">Repeat</keyword>
<protein>
    <submittedName>
        <fullName evidence="9">Membrane protein</fullName>
    </submittedName>
</protein>
<dbReference type="OrthoDB" id="9805314at2"/>
<dbReference type="Pfam" id="PF00571">
    <property type="entry name" value="CBS"/>
    <property type="match status" value="1"/>
</dbReference>
<dbReference type="InterPro" id="IPR036318">
    <property type="entry name" value="FAD-bd_PCMH-like_sf"/>
</dbReference>
<comment type="subcellular location">
    <subcellularLocation>
        <location evidence="1">Cell membrane</location>
        <topology evidence="1">Multi-pass membrane protein</topology>
    </subcellularLocation>
</comment>
<keyword evidence="7" id="KW-0472">Membrane</keyword>
<dbReference type="Pfam" id="PF03741">
    <property type="entry name" value="TerC"/>
    <property type="match status" value="1"/>
</dbReference>
<dbReference type="InterPro" id="IPR005496">
    <property type="entry name" value="Integral_membrane_TerC"/>
</dbReference>
<dbReference type="PROSITE" id="PS51371">
    <property type="entry name" value="CBS"/>
    <property type="match status" value="1"/>
</dbReference>
<organism evidence="9 10">
    <name type="scientific">Stenotrophomonas ginsengisoli</name>
    <dbReference type="NCBI Taxonomy" id="336566"/>
    <lineage>
        <taxon>Bacteria</taxon>
        <taxon>Pseudomonadati</taxon>
        <taxon>Pseudomonadota</taxon>
        <taxon>Gammaproteobacteria</taxon>
        <taxon>Lysobacterales</taxon>
        <taxon>Lysobacteraceae</taxon>
        <taxon>Stenotrophomonas</taxon>
    </lineage>
</organism>
<feature type="transmembrane region" description="Helical" evidence="7">
    <location>
        <begin position="48"/>
        <end position="71"/>
    </location>
</feature>
<dbReference type="EMBL" id="LDJM01000021">
    <property type="protein sequence ID" value="KRG76884.1"/>
    <property type="molecule type" value="Genomic_DNA"/>
</dbReference>
<keyword evidence="7" id="KW-0812">Transmembrane</keyword>
<dbReference type="AlphaFoldDB" id="A0A0R0DGE9"/>
<reference evidence="9 10" key="1">
    <citation type="submission" date="2015-05" db="EMBL/GenBank/DDBJ databases">
        <title>Genome sequencing and analysis of members of genus Stenotrophomonas.</title>
        <authorList>
            <person name="Patil P.P."/>
            <person name="Midha S."/>
            <person name="Patil P.B."/>
        </authorList>
    </citation>
    <scope>NUCLEOTIDE SEQUENCE [LARGE SCALE GENOMIC DNA]</scope>
    <source>
        <strain evidence="9 10">DSM 24757</strain>
    </source>
</reference>
<feature type="domain" description="CBS" evidence="8">
    <location>
        <begin position="369"/>
        <end position="426"/>
    </location>
</feature>
<feature type="transmembrane region" description="Helical" evidence="7">
    <location>
        <begin position="83"/>
        <end position="101"/>
    </location>
</feature>
<evidence type="ECO:0000256" key="2">
    <source>
        <dbReference type="ARBA" id="ARBA00006337"/>
    </source>
</evidence>
<comment type="similarity">
    <text evidence="2">Belongs to the UPF0053 family.</text>
</comment>
<dbReference type="InterPro" id="IPR016169">
    <property type="entry name" value="FAD-bd_PCMH_sub2"/>
</dbReference>
<dbReference type="Gene3D" id="3.10.580.10">
    <property type="entry name" value="CBS-domain"/>
    <property type="match status" value="1"/>
</dbReference>
<dbReference type="PANTHER" id="PTHR22777:SF30">
    <property type="entry name" value="UPF0053 PROTEIN YEGH"/>
    <property type="match status" value="1"/>
</dbReference>
<dbReference type="SUPFAM" id="SSF56176">
    <property type="entry name" value="FAD-binding/transporter-associated domain-like"/>
    <property type="match status" value="1"/>
</dbReference>
<keyword evidence="5 6" id="KW-0129">CBS domain</keyword>
<dbReference type="InterPro" id="IPR005170">
    <property type="entry name" value="Transptr-assoc_dom"/>
</dbReference>
<comment type="caution">
    <text evidence="9">The sequence shown here is derived from an EMBL/GenBank/DDBJ whole genome shotgun (WGS) entry which is preliminary data.</text>
</comment>
<keyword evidence="10" id="KW-1185">Reference proteome</keyword>
<evidence type="ECO:0000256" key="1">
    <source>
        <dbReference type="ARBA" id="ARBA00004651"/>
    </source>
</evidence>
<evidence type="ECO:0000259" key="8">
    <source>
        <dbReference type="PROSITE" id="PS51371"/>
    </source>
</evidence>
<accession>A0A0R0DGE9</accession>
<feature type="transmembrane region" description="Helical" evidence="7">
    <location>
        <begin position="153"/>
        <end position="172"/>
    </location>
</feature>
<evidence type="ECO:0000256" key="3">
    <source>
        <dbReference type="ARBA" id="ARBA00022475"/>
    </source>
</evidence>
<dbReference type="PATRIC" id="fig|336566.3.peg.1278"/>
<feature type="transmembrane region" description="Helical" evidence="7">
    <location>
        <begin position="184"/>
        <end position="207"/>
    </location>
</feature>
<dbReference type="InterPro" id="IPR000644">
    <property type="entry name" value="CBS_dom"/>
</dbReference>
<evidence type="ECO:0000313" key="9">
    <source>
        <dbReference type="EMBL" id="KRG76884.1"/>
    </source>
</evidence>
<evidence type="ECO:0000256" key="6">
    <source>
        <dbReference type="PROSITE-ProRule" id="PRU00703"/>
    </source>
</evidence>
<evidence type="ECO:0000256" key="7">
    <source>
        <dbReference type="SAM" id="Phobius"/>
    </source>
</evidence>
<proteinExistence type="inferred from homology"/>
<keyword evidence="7" id="KW-1133">Transmembrane helix</keyword>
<dbReference type="GO" id="GO:0050660">
    <property type="term" value="F:flavin adenine dinucleotide binding"/>
    <property type="evidence" value="ECO:0007669"/>
    <property type="project" value="InterPro"/>
</dbReference>
<keyword evidence="3" id="KW-1003">Cell membrane</keyword>
<dbReference type="InterPro" id="IPR044751">
    <property type="entry name" value="Ion_transp-like_CBS"/>
</dbReference>
<feature type="transmembrane region" description="Helical" evidence="7">
    <location>
        <begin position="12"/>
        <end position="36"/>
    </location>
</feature>
<sequence>MEWLSDPNIWLGLSTLIVLEIILGIDNLVFIAILADKLPPEQRDKARLIGLGLALLMRVGLLFALSWIMGLVEPLFSVWGKSFSWRDLILLGGGLFLLFKATMELHERLEGTTHAEGGNKAYASFGLVITQIVVLDAVFSLDSVITAVGMVDQLGVMVAAVIIAVGVMMLASKPLTAFVGKHPTVVVLCLGFLMMIGFALVAEGLGFKIPKGYLYAAIAFSIGVEAFNQLSRHRREKLERKVPLRERTANNVLRLLGARPIGETTPAAASASSTQTDREIGLEAAEHDMIRSVLTLGERSVTSVMTVRGDLQWIDARRGNEHARQRLMDSPHTRLLVCDGELDNLQGVVQSRDLLAGLIAGKPLVLAEHLREPLTLPENTTALRALERIREHPIALAVIVDEYGNIQGLVTANDLLAAIAGDLADTRDADWGSQQQDDGSWIIDASLALEDVQRATGIALPRNSAYVSLSGLFLHQLQRLPQAGDSIQVDGWQLDVLDLERRRVGRARLSPVPAA</sequence>
<dbReference type="Proteomes" id="UP000050956">
    <property type="component" value="Unassembled WGS sequence"/>
</dbReference>
<evidence type="ECO:0000256" key="4">
    <source>
        <dbReference type="ARBA" id="ARBA00022737"/>
    </source>
</evidence>
<dbReference type="PANTHER" id="PTHR22777">
    <property type="entry name" value="HEMOLYSIN-RELATED"/>
    <property type="match status" value="1"/>
</dbReference>
<dbReference type="InterPro" id="IPR046342">
    <property type="entry name" value="CBS_dom_sf"/>
</dbReference>
<name>A0A0R0DGE9_9GAMM</name>
<dbReference type="RefSeq" id="WP_057638013.1">
    <property type="nucleotide sequence ID" value="NZ_LDJM01000021.1"/>
</dbReference>
<dbReference type="CDD" id="cd04590">
    <property type="entry name" value="CBS_pair_CorC_HlyC_assoc"/>
    <property type="match status" value="1"/>
</dbReference>
<evidence type="ECO:0000313" key="10">
    <source>
        <dbReference type="Proteomes" id="UP000050956"/>
    </source>
</evidence>
<feature type="transmembrane region" description="Helical" evidence="7">
    <location>
        <begin position="122"/>
        <end position="141"/>
    </location>
</feature>
<dbReference type="SMART" id="SM00116">
    <property type="entry name" value="CBS"/>
    <property type="match status" value="2"/>
</dbReference>
<evidence type="ECO:0000256" key="5">
    <source>
        <dbReference type="ARBA" id="ARBA00023122"/>
    </source>
</evidence>
<dbReference type="Pfam" id="PF03471">
    <property type="entry name" value="CorC_HlyC"/>
    <property type="match status" value="1"/>
</dbReference>
<dbReference type="Gene3D" id="3.30.465.10">
    <property type="match status" value="1"/>
</dbReference>
<dbReference type="GO" id="GO:0005886">
    <property type="term" value="C:plasma membrane"/>
    <property type="evidence" value="ECO:0007669"/>
    <property type="project" value="UniProtKB-SubCell"/>
</dbReference>
<dbReference type="SUPFAM" id="SSF54631">
    <property type="entry name" value="CBS-domain pair"/>
    <property type="match status" value="1"/>
</dbReference>
<dbReference type="SMART" id="SM01091">
    <property type="entry name" value="CorC_HlyC"/>
    <property type="match status" value="1"/>
</dbReference>